<keyword evidence="2" id="KW-0547">Nucleotide-binding</keyword>
<dbReference type="GO" id="GO:0004672">
    <property type="term" value="F:protein kinase activity"/>
    <property type="evidence" value="ECO:0007669"/>
    <property type="project" value="InterPro"/>
</dbReference>
<evidence type="ECO:0000259" key="6">
    <source>
        <dbReference type="PROSITE" id="PS50011"/>
    </source>
</evidence>
<comment type="similarity">
    <text evidence="5">Belongs to the protein kinase superfamily. Ser/Thr protein kinase family. GCN2 subfamily.</text>
</comment>
<dbReference type="GO" id="GO:0005737">
    <property type="term" value="C:cytoplasm"/>
    <property type="evidence" value="ECO:0007669"/>
    <property type="project" value="TreeGrafter"/>
</dbReference>
<evidence type="ECO:0000313" key="7">
    <source>
        <dbReference type="EMBL" id="PYE78787.1"/>
    </source>
</evidence>
<keyword evidence="4" id="KW-0067">ATP-binding</keyword>
<dbReference type="PROSITE" id="PS50011">
    <property type="entry name" value="PROTEIN_KINASE_DOM"/>
    <property type="match status" value="1"/>
</dbReference>
<evidence type="ECO:0000256" key="4">
    <source>
        <dbReference type="ARBA" id="ARBA00022840"/>
    </source>
</evidence>
<dbReference type="EMBL" id="QJTD01000018">
    <property type="protein sequence ID" value="PYE78787.1"/>
    <property type="molecule type" value="Genomic_DNA"/>
</dbReference>
<dbReference type="RefSeq" id="WP_110476608.1">
    <property type="nucleotide sequence ID" value="NZ_BMWQ01000020.1"/>
</dbReference>
<dbReference type="SMART" id="SM00220">
    <property type="entry name" value="S_TKc"/>
    <property type="match status" value="1"/>
</dbReference>
<reference evidence="7 8" key="1">
    <citation type="submission" date="2018-06" db="EMBL/GenBank/DDBJ databases">
        <title>Genomic Encyclopedia of Type Strains, Phase III (KMG-III): the genomes of soil and plant-associated and newly described type strains.</title>
        <authorList>
            <person name="Whitman W."/>
        </authorList>
    </citation>
    <scope>NUCLEOTIDE SEQUENCE [LARGE SCALE GENOMIC DNA]</scope>
    <source>
        <strain evidence="7 8">CECT 7945</strain>
    </source>
</reference>
<dbReference type="InterPro" id="IPR050339">
    <property type="entry name" value="CC_SR_Kinase"/>
</dbReference>
<dbReference type="OrthoDB" id="9813021at2"/>
<dbReference type="AlphaFoldDB" id="A0A2V4WTR6"/>
<keyword evidence="3 7" id="KW-0418">Kinase</keyword>
<evidence type="ECO:0000256" key="2">
    <source>
        <dbReference type="ARBA" id="ARBA00022741"/>
    </source>
</evidence>
<sequence length="506" mass="59271">MSKKLFKKNQKFNDWTLVSYLGGGGNGEVWKCVNSKGEFGAIKLIKTLKQKSYNRFLDEISVIEANSDIEGIIPIIDKNLPKKLSKTDIPYFVMPVASNAERELNGKSIEKKVDAVIEIANTLKNLHDRKISHRDIKLPNILLFNSRFCIADFGLVDFPNKKDISHKNEVIGAKWTMAPEMKRESSSADSLKADVYSLAKTLWIILTENQKGFDGQYSTDSIIELRQFYNSHYTSPIDKLLTASTDNDPEKRPTMVQFINELEDWKLLNENFHEQNLEQWFEIQTKLFPTSFPKRVIWEENEDIIKVLNVIGSYDNLNHLFFPDGGGLDLEGAKKSYERDCIELDFGGLTDIVKPKRLIFESFGADAEWNYFRLELDELESSGVYKNEDEKIPYEKNHDRESVSEIYPGSYDKYDLVEHRYDYNEMGYEIPETARHVSRFFRGSFVIFNKRSTYNLTSSTYDGRHNKMTTDEFREYINEWMNEYNKGMPFMERMMRRHRLKRRKQK</sequence>
<dbReference type="PROSITE" id="PS00108">
    <property type="entry name" value="PROTEIN_KINASE_ST"/>
    <property type="match status" value="1"/>
</dbReference>
<name>A0A2V4WTR6_9FLAO</name>
<dbReference type="Gene3D" id="3.30.200.20">
    <property type="entry name" value="Phosphorylase Kinase, domain 1"/>
    <property type="match status" value="1"/>
</dbReference>
<dbReference type="PANTHER" id="PTHR11042:SF190">
    <property type="entry name" value="MITOSIS INHIBITOR PROTEIN KINASE MIK1"/>
    <property type="match status" value="1"/>
</dbReference>
<evidence type="ECO:0000256" key="3">
    <source>
        <dbReference type="ARBA" id="ARBA00022777"/>
    </source>
</evidence>
<dbReference type="InterPro" id="IPR011009">
    <property type="entry name" value="Kinase-like_dom_sf"/>
</dbReference>
<keyword evidence="1" id="KW-0808">Transferase</keyword>
<dbReference type="Pfam" id="PF00069">
    <property type="entry name" value="Pkinase"/>
    <property type="match status" value="1"/>
</dbReference>
<accession>A0A2V4WTR6</accession>
<evidence type="ECO:0000256" key="1">
    <source>
        <dbReference type="ARBA" id="ARBA00022679"/>
    </source>
</evidence>
<dbReference type="GO" id="GO:0005524">
    <property type="term" value="F:ATP binding"/>
    <property type="evidence" value="ECO:0007669"/>
    <property type="project" value="UniProtKB-KW"/>
</dbReference>
<keyword evidence="8" id="KW-1185">Reference proteome</keyword>
<gene>
    <name evidence="7" type="ORF">DFQ11_1184</name>
</gene>
<dbReference type="SUPFAM" id="SSF56112">
    <property type="entry name" value="Protein kinase-like (PK-like)"/>
    <property type="match status" value="1"/>
</dbReference>
<protein>
    <submittedName>
        <fullName evidence="7">Serine/threonine-protein kinase</fullName>
    </submittedName>
</protein>
<dbReference type="InterPro" id="IPR008271">
    <property type="entry name" value="Ser/Thr_kinase_AS"/>
</dbReference>
<dbReference type="Proteomes" id="UP000248054">
    <property type="component" value="Unassembled WGS sequence"/>
</dbReference>
<dbReference type="InterPro" id="IPR000719">
    <property type="entry name" value="Prot_kinase_dom"/>
</dbReference>
<evidence type="ECO:0000256" key="5">
    <source>
        <dbReference type="ARBA" id="ARBA00037982"/>
    </source>
</evidence>
<dbReference type="Gene3D" id="1.10.510.10">
    <property type="entry name" value="Transferase(Phosphotransferase) domain 1"/>
    <property type="match status" value="1"/>
</dbReference>
<evidence type="ECO:0000313" key="8">
    <source>
        <dbReference type="Proteomes" id="UP000248054"/>
    </source>
</evidence>
<feature type="domain" description="Protein kinase" evidence="6">
    <location>
        <begin position="15"/>
        <end position="266"/>
    </location>
</feature>
<organism evidence="7 8">
    <name type="scientific">Winogradskyella epiphytica</name>
    <dbReference type="NCBI Taxonomy" id="262005"/>
    <lineage>
        <taxon>Bacteria</taxon>
        <taxon>Pseudomonadati</taxon>
        <taxon>Bacteroidota</taxon>
        <taxon>Flavobacteriia</taxon>
        <taxon>Flavobacteriales</taxon>
        <taxon>Flavobacteriaceae</taxon>
        <taxon>Winogradskyella</taxon>
    </lineage>
</organism>
<dbReference type="PANTHER" id="PTHR11042">
    <property type="entry name" value="EUKARYOTIC TRANSLATION INITIATION FACTOR 2-ALPHA KINASE EIF2-ALPHA KINASE -RELATED"/>
    <property type="match status" value="1"/>
</dbReference>
<comment type="caution">
    <text evidence="7">The sequence shown here is derived from an EMBL/GenBank/DDBJ whole genome shotgun (WGS) entry which is preliminary data.</text>
</comment>
<proteinExistence type="inferred from homology"/>